<gene>
    <name evidence="2" type="ORF">CDAR_67911</name>
</gene>
<dbReference type="AlphaFoldDB" id="A0AAV4VRG2"/>
<accession>A0AAV4VRG2</accession>
<feature type="region of interest" description="Disordered" evidence="1">
    <location>
        <begin position="69"/>
        <end position="106"/>
    </location>
</feature>
<keyword evidence="3" id="KW-1185">Reference proteome</keyword>
<sequence length="106" mass="12254">MEEENRTQLQCHICPLANHHRSRARPQFLRELNQPQEEGKCNRCSLQPFSAFLPIQLGSEEWKKKIELNSGATSPPLANHHRSRARPQFLRELNQPQEEGKFGGRG</sequence>
<organism evidence="2 3">
    <name type="scientific">Caerostris darwini</name>
    <dbReference type="NCBI Taxonomy" id="1538125"/>
    <lineage>
        <taxon>Eukaryota</taxon>
        <taxon>Metazoa</taxon>
        <taxon>Ecdysozoa</taxon>
        <taxon>Arthropoda</taxon>
        <taxon>Chelicerata</taxon>
        <taxon>Arachnida</taxon>
        <taxon>Araneae</taxon>
        <taxon>Araneomorphae</taxon>
        <taxon>Entelegynae</taxon>
        <taxon>Araneoidea</taxon>
        <taxon>Araneidae</taxon>
        <taxon>Caerostris</taxon>
    </lineage>
</organism>
<evidence type="ECO:0000256" key="1">
    <source>
        <dbReference type="SAM" id="MobiDB-lite"/>
    </source>
</evidence>
<dbReference type="Proteomes" id="UP001054837">
    <property type="component" value="Unassembled WGS sequence"/>
</dbReference>
<protein>
    <submittedName>
        <fullName evidence="2">Uncharacterized protein</fullName>
    </submittedName>
</protein>
<evidence type="ECO:0000313" key="2">
    <source>
        <dbReference type="EMBL" id="GIY73086.1"/>
    </source>
</evidence>
<reference evidence="2 3" key="1">
    <citation type="submission" date="2021-06" db="EMBL/GenBank/DDBJ databases">
        <title>Caerostris darwini draft genome.</title>
        <authorList>
            <person name="Kono N."/>
            <person name="Arakawa K."/>
        </authorList>
    </citation>
    <scope>NUCLEOTIDE SEQUENCE [LARGE SCALE GENOMIC DNA]</scope>
</reference>
<proteinExistence type="predicted"/>
<dbReference type="EMBL" id="BPLQ01013561">
    <property type="protein sequence ID" value="GIY73086.1"/>
    <property type="molecule type" value="Genomic_DNA"/>
</dbReference>
<evidence type="ECO:0000313" key="3">
    <source>
        <dbReference type="Proteomes" id="UP001054837"/>
    </source>
</evidence>
<name>A0AAV4VRG2_9ARAC</name>
<comment type="caution">
    <text evidence="2">The sequence shown here is derived from an EMBL/GenBank/DDBJ whole genome shotgun (WGS) entry which is preliminary data.</text>
</comment>